<dbReference type="GO" id="GO:0003677">
    <property type="term" value="F:DNA binding"/>
    <property type="evidence" value="ECO:0007669"/>
    <property type="project" value="TreeGrafter"/>
</dbReference>
<evidence type="ECO:0000256" key="5">
    <source>
        <dbReference type="ARBA" id="ARBA00023242"/>
    </source>
</evidence>
<dbReference type="EMBL" id="VCAZ01000008">
    <property type="protein sequence ID" value="TSK28069.1"/>
    <property type="molecule type" value="Genomic_DNA"/>
</dbReference>
<dbReference type="InterPro" id="IPR007900">
    <property type="entry name" value="TAF4_C"/>
</dbReference>
<sequence length="82" mass="8847">MAFGSFVFLVQHDRGVTAIGSLILPLHSSASGSASGSAGASSSSTRQVRQRITRVNLRDLIFCLEQERPTARSLLLYKALLK</sequence>
<comment type="caution">
    <text evidence="8">The sequence shown here is derived from an EMBL/GenBank/DDBJ whole genome shotgun (WGS) entry which is preliminary data.</text>
</comment>
<keyword evidence="8" id="KW-0396">Initiation factor</keyword>
<evidence type="ECO:0000256" key="1">
    <source>
        <dbReference type="ARBA" id="ARBA00004123"/>
    </source>
</evidence>
<reference evidence="8 9" key="1">
    <citation type="journal article" date="2019" name="Genome Biol. Evol.">
        <title>Whole-Genome Sequencing of the Giant Devil Catfish, Bagarius yarrelli.</title>
        <authorList>
            <person name="Jiang W."/>
            <person name="Lv Y."/>
            <person name="Cheng L."/>
            <person name="Yang K."/>
            <person name="Chao B."/>
            <person name="Wang X."/>
            <person name="Li Y."/>
            <person name="Pan X."/>
            <person name="You X."/>
            <person name="Zhang Y."/>
            <person name="Yang J."/>
            <person name="Li J."/>
            <person name="Zhang X."/>
            <person name="Liu S."/>
            <person name="Sun C."/>
            <person name="Yang J."/>
            <person name="Shi Q."/>
        </authorList>
    </citation>
    <scope>NUCLEOTIDE SEQUENCE [LARGE SCALE GENOMIC DNA]</scope>
    <source>
        <strain evidence="8">JWS20170419001</strain>
        <tissue evidence="8">Muscle</tissue>
    </source>
</reference>
<keyword evidence="5" id="KW-0539">Nucleus</keyword>
<accession>A0A556TNI8</accession>
<dbReference type="OrthoDB" id="21060at2759"/>
<dbReference type="GO" id="GO:0003743">
    <property type="term" value="F:translation initiation factor activity"/>
    <property type="evidence" value="ECO:0007669"/>
    <property type="project" value="UniProtKB-KW"/>
</dbReference>
<keyword evidence="8" id="KW-0648">Protein biosynthesis</keyword>
<feature type="region of interest" description="Disordered" evidence="6">
    <location>
        <begin position="29"/>
        <end position="49"/>
    </location>
</feature>
<gene>
    <name evidence="8" type="ORF">Baya_2256</name>
</gene>
<keyword evidence="4" id="KW-0804">Transcription</keyword>
<dbReference type="PANTHER" id="PTHR15138:SF22">
    <property type="entry name" value="TAFH DOMAIN-CONTAINING PROTEIN"/>
    <property type="match status" value="1"/>
</dbReference>
<proteinExistence type="inferred from homology"/>
<evidence type="ECO:0000313" key="8">
    <source>
        <dbReference type="EMBL" id="TSK28069.1"/>
    </source>
</evidence>
<dbReference type="InterPro" id="IPR045144">
    <property type="entry name" value="TAF4"/>
</dbReference>
<evidence type="ECO:0000256" key="4">
    <source>
        <dbReference type="ARBA" id="ARBA00023163"/>
    </source>
</evidence>
<dbReference type="PANTHER" id="PTHR15138">
    <property type="entry name" value="TRANSCRIPTION INITIATION FACTOR TFIID SUBUNIT 4"/>
    <property type="match status" value="1"/>
</dbReference>
<keyword evidence="3" id="KW-0805">Transcription regulation</keyword>
<dbReference type="GO" id="GO:0016251">
    <property type="term" value="F:RNA polymerase II general transcription initiation factor activity"/>
    <property type="evidence" value="ECO:0007669"/>
    <property type="project" value="TreeGrafter"/>
</dbReference>
<evidence type="ECO:0000256" key="2">
    <source>
        <dbReference type="ARBA" id="ARBA00006178"/>
    </source>
</evidence>
<feature type="compositionally biased region" description="Low complexity" evidence="6">
    <location>
        <begin position="29"/>
        <end position="44"/>
    </location>
</feature>
<dbReference type="GO" id="GO:0005669">
    <property type="term" value="C:transcription factor TFIID complex"/>
    <property type="evidence" value="ECO:0007669"/>
    <property type="project" value="InterPro"/>
</dbReference>
<comment type="similarity">
    <text evidence="2">Belongs to the TAF4 family.</text>
</comment>
<dbReference type="AlphaFoldDB" id="A0A556TNI8"/>
<evidence type="ECO:0000259" key="7">
    <source>
        <dbReference type="Pfam" id="PF05236"/>
    </source>
</evidence>
<evidence type="ECO:0000256" key="3">
    <source>
        <dbReference type="ARBA" id="ARBA00023015"/>
    </source>
</evidence>
<dbReference type="GO" id="GO:0006367">
    <property type="term" value="P:transcription initiation at RNA polymerase II promoter"/>
    <property type="evidence" value="ECO:0007669"/>
    <property type="project" value="TreeGrafter"/>
</dbReference>
<evidence type="ECO:0000313" key="9">
    <source>
        <dbReference type="Proteomes" id="UP000319801"/>
    </source>
</evidence>
<organism evidence="8 9">
    <name type="scientific">Bagarius yarrelli</name>
    <name type="common">Goonch</name>
    <name type="synonym">Bagrus yarrelli</name>
    <dbReference type="NCBI Taxonomy" id="175774"/>
    <lineage>
        <taxon>Eukaryota</taxon>
        <taxon>Metazoa</taxon>
        <taxon>Chordata</taxon>
        <taxon>Craniata</taxon>
        <taxon>Vertebrata</taxon>
        <taxon>Euteleostomi</taxon>
        <taxon>Actinopterygii</taxon>
        <taxon>Neopterygii</taxon>
        <taxon>Teleostei</taxon>
        <taxon>Ostariophysi</taxon>
        <taxon>Siluriformes</taxon>
        <taxon>Sisoridae</taxon>
        <taxon>Sisorinae</taxon>
        <taxon>Bagarius</taxon>
    </lineage>
</organism>
<comment type="subcellular location">
    <subcellularLocation>
        <location evidence="1">Nucleus</location>
    </subcellularLocation>
</comment>
<dbReference type="Pfam" id="PF05236">
    <property type="entry name" value="TAF4"/>
    <property type="match status" value="1"/>
</dbReference>
<dbReference type="Proteomes" id="UP000319801">
    <property type="component" value="Unassembled WGS sequence"/>
</dbReference>
<feature type="domain" description="Transcription initiation factor TFIID component TAF4 C-terminal" evidence="7">
    <location>
        <begin position="31"/>
        <end position="79"/>
    </location>
</feature>
<keyword evidence="9" id="KW-1185">Reference proteome</keyword>
<name>A0A556TNI8_BAGYA</name>
<evidence type="ECO:0000256" key="6">
    <source>
        <dbReference type="SAM" id="MobiDB-lite"/>
    </source>
</evidence>
<protein>
    <submittedName>
        <fullName evidence="8">Transcription initiation factor TFIID subunit 4</fullName>
    </submittedName>
</protein>